<evidence type="ECO:0000313" key="3">
    <source>
        <dbReference type="EnsemblPlants" id="KQL11204"/>
    </source>
</evidence>
<dbReference type="AlphaFoldDB" id="K3Y003"/>
<name>K3Y003_SETIT</name>
<dbReference type="Gramene" id="KQL11204">
    <property type="protein sequence ID" value="KQL11204"/>
    <property type="gene ID" value="SETIT_007514mg"/>
</dbReference>
<reference evidence="2" key="2">
    <citation type="submission" date="2015-07" db="EMBL/GenBank/DDBJ databases">
        <authorList>
            <person name="Noorani M."/>
        </authorList>
    </citation>
    <scope>NUCLEOTIDE SEQUENCE</scope>
    <source>
        <strain evidence="2">Yugu1</strain>
    </source>
</reference>
<dbReference type="HOGENOM" id="CLU_1963411_0_0_1"/>
<dbReference type="EnsemblPlants" id="KQL11204">
    <property type="protein sequence ID" value="KQL11204"/>
    <property type="gene ID" value="SETIT_007514mg"/>
</dbReference>
<sequence>MRPVFFSRTGSPSSSPVRQGEGGRALPQMRAARPLPAPFASELRRPVFFSSGIRRCLGARSASGKQQLVAAAPKLRPAAWVSWREEDVKKSSQFSISGYIHPNVNWICLSHEIPSSNFIQIQTMVLVL</sequence>
<dbReference type="GO" id="GO:0016705">
    <property type="term" value="F:oxidoreductase activity, acting on paired donors, with incorporation or reduction of molecular oxygen"/>
    <property type="evidence" value="ECO:0007669"/>
    <property type="project" value="InterPro"/>
</dbReference>
<organism evidence="3 4">
    <name type="scientific">Setaria italica</name>
    <name type="common">Foxtail millet</name>
    <name type="synonym">Panicum italicum</name>
    <dbReference type="NCBI Taxonomy" id="4555"/>
    <lineage>
        <taxon>Eukaryota</taxon>
        <taxon>Viridiplantae</taxon>
        <taxon>Streptophyta</taxon>
        <taxon>Embryophyta</taxon>
        <taxon>Tracheophyta</taxon>
        <taxon>Spermatophyta</taxon>
        <taxon>Magnoliopsida</taxon>
        <taxon>Liliopsida</taxon>
        <taxon>Poales</taxon>
        <taxon>Poaceae</taxon>
        <taxon>PACMAD clade</taxon>
        <taxon>Panicoideae</taxon>
        <taxon>Panicodae</taxon>
        <taxon>Paniceae</taxon>
        <taxon>Cenchrinae</taxon>
        <taxon>Setaria</taxon>
    </lineage>
</organism>
<feature type="region of interest" description="Disordered" evidence="1">
    <location>
        <begin position="1"/>
        <end position="29"/>
    </location>
</feature>
<dbReference type="PROSITE" id="PS00086">
    <property type="entry name" value="CYTOCHROME_P450"/>
    <property type="match status" value="1"/>
</dbReference>
<evidence type="ECO:0000313" key="2">
    <source>
        <dbReference type="EMBL" id="RCV22158.1"/>
    </source>
</evidence>
<accession>K3Y003</accession>
<proteinExistence type="predicted"/>
<evidence type="ECO:0000256" key="1">
    <source>
        <dbReference type="SAM" id="MobiDB-lite"/>
    </source>
</evidence>
<reference evidence="3" key="3">
    <citation type="submission" date="2018-08" db="UniProtKB">
        <authorList>
            <consortium name="EnsemblPlants"/>
        </authorList>
    </citation>
    <scope>IDENTIFICATION</scope>
    <source>
        <strain evidence="3">Yugu1</strain>
    </source>
</reference>
<dbReference type="EMBL" id="CM003531">
    <property type="protein sequence ID" value="RCV22158.1"/>
    <property type="molecule type" value="Genomic_DNA"/>
</dbReference>
<dbReference type="GO" id="GO:0005506">
    <property type="term" value="F:iron ion binding"/>
    <property type="evidence" value="ECO:0007669"/>
    <property type="project" value="InterPro"/>
</dbReference>
<feature type="compositionally biased region" description="Polar residues" evidence="1">
    <location>
        <begin position="8"/>
        <end position="17"/>
    </location>
</feature>
<gene>
    <name evidence="2" type="ORF">SETIT_4G198100v2</name>
</gene>
<dbReference type="EMBL" id="AGNK02002585">
    <property type="status" value="NOT_ANNOTATED_CDS"/>
    <property type="molecule type" value="Genomic_DNA"/>
</dbReference>
<protein>
    <submittedName>
        <fullName evidence="2 3">Uncharacterized protein</fullName>
    </submittedName>
</protein>
<keyword evidence="4" id="KW-1185">Reference proteome</keyword>
<dbReference type="Proteomes" id="UP000004995">
    <property type="component" value="Unassembled WGS sequence"/>
</dbReference>
<reference evidence="2 4" key="1">
    <citation type="journal article" date="2012" name="Nat. Biotechnol.">
        <title>Reference genome sequence of the model plant Setaria.</title>
        <authorList>
            <person name="Bennetzen J.L."/>
            <person name="Schmutz J."/>
            <person name="Wang H."/>
            <person name="Percifield R."/>
            <person name="Hawkins J."/>
            <person name="Pontaroli A.C."/>
            <person name="Estep M."/>
            <person name="Feng L."/>
            <person name="Vaughn J.N."/>
            <person name="Grimwood J."/>
            <person name="Jenkins J."/>
            <person name="Barry K."/>
            <person name="Lindquist E."/>
            <person name="Hellsten U."/>
            <person name="Deshpande S."/>
            <person name="Wang X."/>
            <person name="Wu X."/>
            <person name="Mitros T."/>
            <person name="Triplett J."/>
            <person name="Yang X."/>
            <person name="Ye C.Y."/>
            <person name="Mauro-Herrera M."/>
            <person name="Wang L."/>
            <person name="Li P."/>
            <person name="Sharma M."/>
            <person name="Sharma R."/>
            <person name="Ronald P.C."/>
            <person name="Panaud O."/>
            <person name="Kellogg E.A."/>
            <person name="Brutnell T.P."/>
            <person name="Doust A.N."/>
            <person name="Tuskan G.A."/>
            <person name="Rokhsar D."/>
            <person name="Devos K.M."/>
        </authorList>
    </citation>
    <scope>NUCLEOTIDE SEQUENCE [LARGE SCALE GENOMIC DNA]</scope>
    <source>
        <strain evidence="4">cv. Yugu1</strain>
        <strain evidence="2">Yugu1</strain>
    </source>
</reference>
<dbReference type="InterPro" id="IPR017972">
    <property type="entry name" value="Cyt_P450_CS"/>
</dbReference>
<evidence type="ECO:0000313" key="4">
    <source>
        <dbReference type="Proteomes" id="UP000004995"/>
    </source>
</evidence>